<keyword evidence="3" id="KW-1185">Reference proteome</keyword>
<evidence type="ECO:0000256" key="1">
    <source>
        <dbReference type="SAM" id="MobiDB-lite"/>
    </source>
</evidence>
<organism evidence="2 3">
    <name type="scientific">Euroglyphus maynei</name>
    <name type="common">Mayne's house dust mite</name>
    <dbReference type="NCBI Taxonomy" id="6958"/>
    <lineage>
        <taxon>Eukaryota</taxon>
        <taxon>Metazoa</taxon>
        <taxon>Ecdysozoa</taxon>
        <taxon>Arthropoda</taxon>
        <taxon>Chelicerata</taxon>
        <taxon>Arachnida</taxon>
        <taxon>Acari</taxon>
        <taxon>Acariformes</taxon>
        <taxon>Sarcoptiformes</taxon>
        <taxon>Astigmata</taxon>
        <taxon>Psoroptidia</taxon>
        <taxon>Analgoidea</taxon>
        <taxon>Pyroglyphidae</taxon>
        <taxon>Pyroglyphinae</taxon>
        <taxon>Euroglyphus</taxon>
    </lineage>
</organism>
<dbReference type="Proteomes" id="UP000194236">
    <property type="component" value="Unassembled WGS sequence"/>
</dbReference>
<protein>
    <submittedName>
        <fullName evidence="2">Uncharacterized protein</fullName>
    </submittedName>
</protein>
<feature type="region of interest" description="Disordered" evidence="1">
    <location>
        <begin position="1"/>
        <end position="39"/>
    </location>
</feature>
<feature type="compositionally biased region" description="Polar residues" evidence="1">
    <location>
        <begin position="22"/>
        <end position="32"/>
    </location>
</feature>
<dbReference type="AlphaFoldDB" id="A0A1Y3BSY1"/>
<feature type="region of interest" description="Disordered" evidence="1">
    <location>
        <begin position="164"/>
        <end position="192"/>
    </location>
</feature>
<proteinExistence type="predicted"/>
<comment type="caution">
    <text evidence="2">The sequence shown here is derived from an EMBL/GenBank/DDBJ whole genome shotgun (WGS) entry which is preliminary data.</text>
</comment>
<accession>A0A1Y3BSY1</accession>
<dbReference type="EMBL" id="MUJZ01000792">
    <property type="protein sequence ID" value="OTF84089.1"/>
    <property type="molecule type" value="Genomic_DNA"/>
</dbReference>
<sequence length="192" mass="21091">MDYNDQRRQDKSWNDPPMFSAEQINQAANTAPISKRYRYPQQAVNQRAYPNYSQGAANSYGNYSNNASMAPGHVVYGQQYPASYSSYGNANTASSQSSNNMNSNPYNPVSTTIAYPSQATAIQSVPTNNHSGYAQSSTTCMPSPYGESNLAFNLNSVPVSSMAQSPQVTAPAPGFNYNNNNPPQQQYPYRQY</sequence>
<reference evidence="2 3" key="1">
    <citation type="submission" date="2017-03" db="EMBL/GenBank/DDBJ databases">
        <title>Genome Survey of Euroglyphus maynei.</title>
        <authorList>
            <person name="Arlian L.G."/>
            <person name="Morgan M.S."/>
            <person name="Rider S.D."/>
        </authorList>
    </citation>
    <scope>NUCLEOTIDE SEQUENCE [LARGE SCALE GENOMIC DNA]</scope>
    <source>
        <strain evidence="2">Arlian Lab</strain>
        <tissue evidence="2">Whole body</tissue>
    </source>
</reference>
<feature type="compositionally biased region" description="Basic and acidic residues" evidence="1">
    <location>
        <begin position="1"/>
        <end position="13"/>
    </location>
</feature>
<feature type="compositionally biased region" description="Low complexity" evidence="1">
    <location>
        <begin position="176"/>
        <end position="192"/>
    </location>
</feature>
<name>A0A1Y3BSY1_EURMA</name>
<evidence type="ECO:0000313" key="2">
    <source>
        <dbReference type="EMBL" id="OTF84089.1"/>
    </source>
</evidence>
<dbReference type="OrthoDB" id="6516193at2759"/>
<gene>
    <name evidence="2" type="ORF">BLA29_006784</name>
</gene>
<evidence type="ECO:0000313" key="3">
    <source>
        <dbReference type="Proteomes" id="UP000194236"/>
    </source>
</evidence>